<comment type="caution">
    <text evidence="1">The sequence shown here is derived from an EMBL/GenBank/DDBJ whole genome shotgun (WGS) entry which is preliminary data.</text>
</comment>
<dbReference type="EMBL" id="JAGGJZ010000001">
    <property type="protein sequence ID" value="MBP1888619.1"/>
    <property type="molecule type" value="Genomic_DNA"/>
</dbReference>
<accession>A0ABS4EX94</accession>
<reference evidence="1 2" key="1">
    <citation type="submission" date="2021-03" db="EMBL/GenBank/DDBJ databases">
        <title>Genomic Encyclopedia of Type Strains, Phase IV (KMG-IV): sequencing the most valuable type-strain genomes for metagenomic binning, comparative biology and taxonomic classification.</title>
        <authorList>
            <person name="Goeker M."/>
        </authorList>
    </citation>
    <scope>NUCLEOTIDE SEQUENCE [LARGE SCALE GENOMIC DNA]</scope>
    <source>
        <strain evidence="1 2">DSM 3984</strain>
    </source>
</reference>
<keyword evidence="2" id="KW-1185">Reference proteome</keyword>
<gene>
    <name evidence="1" type="ORF">J2Z53_000198</name>
</gene>
<evidence type="ECO:0000313" key="2">
    <source>
        <dbReference type="Proteomes" id="UP000783390"/>
    </source>
</evidence>
<protein>
    <submittedName>
        <fullName evidence="1">Uncharacterized protein</fullName>
    </submittedName>
</protein>
<sequence length="160" mass="18679">MNIENKKEAARRKSLGELGELFAIKTLVDGQYDKIRNLNDEHMNEAYADIYCEKGDRRIIISVKARNKFRKDGKLNSRYNLGTNAYEKAKKASEKYNAEAYWMAIQFDMHDYSVYFGSLECLNSTKAIPVDKCEKGEIGTILVDKKTHYFDFNFYKNKKE</sequence>
<dbReference type="RefSeq" id="WP_209795353.1">
    <property type="nucleotide sequence ID" value="NZ_JAGGJZ010000001.1"/>
</dbReference>
<name>A0ABS4EX94_9CLOT</name>
<evidence type="ECO:0000313" key="1">
    <source>
        <dbReference type="EMBL" id="MBP1888619.1"/>
    </source>
</evidence>
<organism evidence="1 2">
    <name type="scientific">Clostridium moniliforme</name>
    <dbReference type="NCBI Taxonomy" id="39489"/>
    <lineage>
        <taxon>Bacteria</taxon>
        <taxon>Bacillati</taxon>
        <taxon>Bacillota</taxon>
        <taxon>Clostridia</taxon>
        <taxon>Eubacteriales</taxon>
        <taxon>Clostridiaceae</taxon>
        <taxon>Clostridium</taxon>
    </lineage>
</organism>
<proteinExistence type="predicted"/>
<dbReference type="Proteomes" id="UP000783390">
    <property type="component" value="Unassembled WGS sequence"/>
</dbReference>